<sequence length="140" mass="15281">MAATRGERGRARFVYVTGFGSHRCGGVLPRGARGRRGRAAGDGEQPPDPRKPAEPSEGPACSSSGGLGAAPADLTKETLARKFDFPMPLNEASKVMKKKKKVLAWDSVSKVISRMLEENEKYRLRLKDQQSSSENSNYRS</sequence>
<dbReference type="InterPro" id="IPR036425">
    <property type="entry name" value="MoaB/Mog-like_dom_sf"/>
</dbReference>
<organism evidence="2 3">
    <name type="scientific">Erinaceus europaeus</name>
    <name type="common">Western European hedgehog</name>
    <dbReference type="NCBI Taxonomy" id="9365"/>
    <lineage>
        <taxon>Eukaryota</taxon>
        <taxon>Metazoa</taxon>
        <taxon>Chordata</taxon>
        <taxon>Craniata</taxon>
        <taxon>Vertebrata</taxon>
        <taxon>Euteleostomi</taxon>
        <taxon>Mammalia</taxon>
        <taxon>Eutheria</taxon>
        <taxon>Laurasiatheria</taxon>
        <taxon>Eulipotyphla</taxon>
        <taxon>Erinaceidae</taxon>
        <taxon>Erinaceinae</taxon>
        <taxon>Erinaceus</taxon>
    </lineage>
</organism>
<evidence type="ECO:0000313" key="3">
    <source>
        <dbReference type="RefSeq" id="XP_060053193.1"/>
    </source>
</evidence>
<dbReference type="PANTHER" id="PTHR38655:SF1">
    <property type="entry name" value="SIMILAR TO RIKEN CDNA 4930524B15"/>
    <property type="match status" value="1"/>
</dbReference>
<protein>
    <submittedName>
        <fullName evidence="3">Uncharacterized protein C5orf47 homolog isoform X1</fullName>
    </submittedName>
</protein>
<name>A0ABM3XWK2_ERIEU</name>
<dbReference type="InterPro" id="IPR031464">
    <property type="entry name" value="DUF4680"/>
</dbReference>
<dbReference type="RefSeq" id="XP_060053193.1">
    <property type="nucleotide sequence ID" value="XM_060197210.1"/>
</dbReference>
<dbReference type="PANTHER" id="PTHR38655">
    <property type="entry name" value="SIMILAR TO RIKEN CDNA 4930524B15"/>
    <property type="match status" value="1"/>
</dbReference>
<evidence type="ECO:0000256" key="1">
    <source>
        <dbReference type="SAM" id="MobiDB-lite"/>
    </source>
</evidence>
<dbReference type="SUPFAM" id="SSF53218">
    <property type="entry name" value="Molybdenum cofactor biosynthesis proteins"/>
    <property type="match status" value="1"/>
</dbReference>
<keyword evidence="2" id="KW-1185">Reference proteome</keyword>
<dbReference type="Proteomes" id="UP001652624">
    <property type="component" value="Chromosome 9"/>
</dbReference>
<gene>
    <name evidence="3" type="primary">C9H5orf47</name>
</gene>
<dbReference type="GeneID" id="132540333"/>
<accession>A0ABM3XWK2</accession>
<dbReference type="Pfam" id="PF15730">
    <property type="entry name" value="DUF4680"/>
    <property type="match status" value="1"/>
</dbReference>
<proteinExistence type="predicted"/>
<evidence type="ECO:0000313" key="2">
    <source>
        <dbReference type="Proteomes" id="UP001652624"/>
    </source>
</evidence>
<feature type="region of interest" description="Disordered" evidence="1">
    <location>
        <begin position="20"/>
        <end position="73"/>
    </location>
</feature>
<reference evidence="3" key="1">
    <citation type="submission" date="2025-08" db="UniProtKB">
        <authorList>
            <consortium name="RefSeq"/>
        </authorList>
    </citation>
    <scope>IDENTIFICATION</scope>
</reference>